<evidence type="ECO:0000313" key="1">
    <source>
        <dbReference type="EMBL" id="ARM65636.1"/>
    </source>
</evidence>
<accession>A0A1W6JHC9</accession>
<gene>
    <name evidence="1" type="ORF">LW31_034</name>
</gene>
<proteinExistence type="predicted"/>
<dbReference type="EMBL" id="KY554762">
    <property type="protein sequence ID" value="ARM65636.1"/>
    <property type="molecule type" value="Genomic_DNA"/>
</dbReference>
<evidence type="ECO:0000313" key="2">
    <source>
        <dbReference type="Proteomes" id="UP000224502"/>
    </source>
</evidence>
<dbReference type="Proteomes" id="UP000224502">
    <property type="component" value="Segment"/>
</dbReference>
<sequence>MTKNPLWNTLGFFGKQLVEDLRDDHIKYNKIEQFDHGTALSYLQEFHEQAMDAETAFVILLQLLEDETFDLNDAQNREHFLEILWYVSLHNDLIMAHNEQNAMGVIISDTSIQEILDNIEPEVENEHPKSRD</sequence>
<reference evidence="1 2" key="1">
    <citation type="journal article" date="2017" name="Viruses">
        <title>Phage Biodiversity in Artisanal Cheese Wheys Reflects the Complexity of the Fermentation Process.</title>
        <authorList>
            <person name="Mahony J."/>
            <person name="Moscarelli A."/>
            <person name="Kelleher P."/>
            <person name="Lugli G.A."/>
            <person name="Ventura M."/>
            <person name="Settanni L."/>
            <person name="van Sinderen D."/>
        </authorList>
    </citation>
    <scope>NUCLEOTIDE SEQUENCE [LARGE SCALE GENOMIC DNA]</scope>
</reference>
<keyword evidence="2" id="KW-1185">Reference proteome</keyword>
<protein>
    <submittedName>
        <fullName evidence="1">Uncharacterized protein</fullName>
    </submittedName>
</protein>
<organism evidence="1 2">
    <name type="scientific">Lactococcus phage LW31</name>
    <dbReference type="NCBI Taxonomy" id="1965478"/>
    <lineage>
        <taxon>Viruses</taxon>
        <taxon>Duplodnaviria</taxon>
        <taxon>Heunggongvirae</taxon>
        <taxon>Uroviricota</taxon>
        <taxon>Caudoviricetes</taxon>
        <taxon>Teubervirus</taxon>
        <taxon>Teubervirus LW31</taxon>
    </lineage>
</organism>
<name>A0A1W6JHC9_9CAUD</name>